<feature type="compositionally biased region" description="Polar residues" evidence="1">
    <location>
        <begin position="294"/>
        <end position="305"/>
    </location>
</feature>
<feature type="compositionally biased region" description="Basic and acidic residues" evidence="1">
    <location>
        <begin position="156"/>
        <end position="177"/>
    </location>
</feature>
<feature type="signal peptide" evidence="2">
    <location>
        <begin position="1"/>
        <end position="18"/>
    </location>
</feature>
<evidence type="ECO:0000313" key="4">
    <source>
        <dbReference type="Proteomes" id="UP001152759"/>
    </source>
</evidence>
<feature type="compositionally biased region" description="Low complexity" evidence="1">
    <location>
        <begin position="179"/>
        <end position="202"/>
    </location>
</feature>
<evidence type="ECO:0000313" key="3">
    <source>
        <dbReference type="EMBL" id="CAH0770983.1"/>
    </source>
</evidence>
<dbReference type="EMBL" id="OU963865">
    <property type="protein sequence ID" value="CAH0770983.1"/>
    <property type="molecule type" value="Genomic_DNA"/>
</dbReference>
<feature type="compositionally biased region" description="Basic residues" evidence="1">
    <location>
        <begin position="513"/>
        <end position="522"/>
    </location>
</feature>
<protein>
    <submittedName>
        <fullName evidence="3">Uncharacterized protein</fullName>
    </submittedName>
</protein>
<keyword evidence="2" id="KW-0732">Signal</keyword>
<reference evidence="3" key="1">
    <citation type="submission" date="2021-12" db="EMBL/GenBank/DDBJ databases">
        <authorList>
            <person name="King R."/>
        </authorList>
    </citation>
    <scope>NUCLEOTIDE SEQUENCE</scope>
</reference>
<sequence length="522" mass="57452">MNFQTILIFLTLLSGILTDPGDWSQVEDQRRPLTGGDATPSKKRAAPSGGDPTPQRQRLASGNATPSRQRLEEDVPLPRKRPASPGVDPSAPRHRFAGGDTASYRQKGDSGPPRRPPSSGGDASPQRRFSSSAGDASPPKRSLSFEGGANPPRRLSSSEKDANPPRRLSSSEKDASTPRRLSSSRGDVSSPRSRPSSPTRVETSSRRLSITLEREQSTPRQRPTSSRPTNSVGDEYSLKQRPTNTEKDESLPRPRSINSVRDESFSRQSSTNSAREESLSIEQFLNSMRDESPSKQWSASADGNASPSRRRERVEESKKTSEFPTEPTMSQKKEKLLELGNMREEMEKMQEEIVGMLQDLFWSSNLTGDDMENSLNAKSRETLQAILKDGIQEITAKSHKFIDLVDKTKALIRNAGVPGNSAEAAKNIKSLHKMKTDITAMNENYMRQIEKNLKGMIEMEKSAIGGKAISLGSSSRTTPKLRGHKGTSTSPRGEKKATSMSQPEIPSPQRTGTLKRKNSSRE</sequence>
<feature type="compositionally biased region" description="Polar residues" evidence="1">
    <location>
        <begin position="54"/>
        <end position="68"/>
    </location>
</feature>
<organism evidence="3 4">
    <name type="scientific">Bemisia tabaci</name>
    <name type="common">Sweetpotato whitefly</name>
    <name type="synonym">Aleurodes tabaci</name>
    <dbReference type="NCBI Taxonomy" id="7038"/>
    <lineage>
        <taxon>Eukaryota</taxon>
        <taxon>Metazoa</taxon>
        <taxon>Ecdysozoa</taxon>
        <taxon>Arthropoda</taxon>
        <taxon>Hexapoda</taxon>
        <taxon>Insecta</taxon>
        <taxon>Pterygota</taxon>
        <taxon>Neoptera</taxon>
        <taxon>Paraneoptera</taxon>
        <taxon>Hemiptera</taxon>
        <taxon>Sternorrhyncha</taxon>
        <taxon>Aleyrodoidea</taxon>
        <taxon>Aleyrodidae</taxon>
        <taxon>Aleyrodinae</taxon>
        <taxon>Bemisia</taxon>
    </lineage>
</organism>
<feature type="compositionally biased region" description="Polar residues" evidence="1">
    <location>
        <begin position="498"/>
        <end position="512"/>
    </location>
</feature>
<dbReference type="Proteomes" id="UP001152759">
    <property type="component" value="Chromosome 4"/>
</dbReference>
<dbReference type="AlphaFoldDB" id="A0A9P0G577"/>
<name>A0A9P0G577_BEMTA</name>
<feature type="region of interest" description="Disordered" evidence="1">
    <location>
        <begin position="19"/>
        <end position="334"/>
    </location>
</feature>
<evidence type="ECO:0000256" key="2">
    <source>
        <dbReference type="SAM" id="SignalP"/>
    </source>
</evidence>
<feature type="compositionally biased region" description="Basic and acidic residues" evidence="1">
    <location>
        <begin position="312"/>
        <end position="321"/>
    </location>
</feature>
<keyword evidence="4" id="KW-1185">Reference proteome</keyword>
<feature type="chain" id="PRO_5040452585" evidence="2">
    <location>
        <begin position="19"/>
        <end position="522"/>
    </location>
</feature>
<accession>A0A9P0G577</accession>
<proteinExistence type="predicted"/>
<gene>
    <name evidence="3" type="ORF">BEMITA_LOCUS7787</name>
</gene>
<feature type="compositionally biased region" description="Polar residues" evidence="1">
    <location>
        <begin position="218"/>
        <end position="232"/>
    </location>
</feature>
<feature type="region of interest" description="Disordered" evidence="1">
    <location>
        <begin position="468"/>
        <end position="522"/>
    </location>
</feature>
<evidence type="ECO:0000256" key="1">
    <source>
        <dbReference type="SAM" id="MobiDB-lite"/>
    </source>
</evidence>